<feature type="region of interest" description="Disordered" evidence="2">
    <location>
        <begin position="1"/>
        <end position="195"/>
    </location>
</feature>
<feature type="compositionally biased region" description="Polar residues" evidence="2">
    <location>
        <begin position="154"/>
        <end position="173"/>
    </location>
</feature>
<evidence type="ECO:0000256" key="1">
    <source>
        <dbReference type="SAM" id="Coils"/>
    </source>
</evidence>
<feature type="compositionally biased region" description="Polar residues" evidence="2">
    <location>
        <begin position="324"/>
        <end position="335"/>
    </location>
</feature>
<evidence type="ECO:0000313" key="3">
    <source>
        <dbReference type="EMBL" id="TRY98863.1"/>
    </source>
</evidence>
<protein>
    <recommendedName>
        <fullName evidence="5">RRM domain-containing protein</fullName>
    </recommendedName>
</protein>
<feature type="compositionally biased region" description="Pro residues" evidence="2">
    <location>
        <begin position="128"/>
        <end position="139"/>
    </location>
</feature>
<feature type="compositionally biased region" description="Polar residues" evidence="2">
    <location>
        <begin position="248"/>
        <end position="257"/>
    </location>
</feature>
<feature type="compositionally biased region" description="Polar residues" evidence="2">
    <location>
        <begin position="349"/>
        <end position="362"/>
    </location>
</feature>
<organism evidence="3 4">
    <name type="scientific">Danionella cerebrum</name>
    <dbReference type="NCBI Taxonomy" id="2873325"/>
    <lineage>
        <taxon>Eukaryota</taxon>
        <taxon>Metazoa</taxon>
        <taxon>Chordata</taxon>
        <taxon>Craniata</taxon>
        <taxon>Vertebrata</taxon>
        <taxon>Euteleostomi</taxon>
        <taxon>Actinopterygii</taxon>
        <taxon>Neopterygii</taxon>
        <taxon>Teleostei</taxon>
        <taxon>Ostariophysi</taxon>
        <taxon>Cypriniformes</taxon>
        <taxon>Danionidae</taxon>
        <taxon>Danioninae</taxon>
        <taxon>Danionella</taxon>
    </lineage>
</organism>
<feature type="region of interest" description="Disordered" evidence="2">
    <location>
        <begin position="233"/>
        <end position="280"/>
    </location>
</feature>
<evidence type="ECO:0000256" key="2">
    <source>
        <dbReference type="SAM" id="MobiDB-lite"/>
    </source>
</evidence>
<feature type="coiled-coil region" evidence="1">
    <location>
        <begin position="286"/>
        <end position="320"/>
    </location>
</feature>
<dbReference type="STRING" id="623744.A0A553R9M2"/>
<reference evidence="3 4" key="1">
    <citation type="journal article" date="2019" name="Sci. Data">
        <title>Hybrid genome assembly and annotation of Danionella translucida.</title>
        <authorList>
            <person name="Kadobianskyi M."/>
            <person name="Schulze L."/>
            <person name="Schuelke M."/>
            <person name="Judkewitz B."/>
        </authorList>
    </citation>
    <scope>NUCLEOTIDE SEQUENCE [LARGE SCALE GENOMIC DNA]</scope>
    <source>
        <strain evidence="3 4">Bolton</strain>
    </source>
</reference>
<dbReference type="PANTHER" id="PTHR22014">
    <property type="entry name" value="RNA-BINDING PROTEIN 33"/>
    <property type="match status" value="1"/>
</dbReference>
<gene>
    <name evidence="3" type="ORF">DNTS_016662</name>
</gene>
<proteinExistence type="predicted"/>
<feature type="region of interest" description="Disordered" evidence="2">
    <location>
        <begin position="526"/>
        <end position="547"/>
    </location>
</feature>
<dbReference type="PANTHER" id="PTHR22014:SF2">
    <property type="entry name" value="RNA-BINDING PROTEIN 33"/>
    <property type="match status" value="1"/>
</dbReference>
<evidence type="ECO:0008006" key="5">
    <source>
        <dbReference type="Google" id="ProtNLM"/>
    </source>
</evidence>
<accession>A0A553R9M2</accession>
<comment type="caution">
    <text evidence="3">The sequence shown here is derived from an EMBL/GenBank/DDBJ whole genome shotgun (WGS) entry which is preliminary data.</text>
</comment>
<dbReference type="InterPro" id="IPR035979">
    <property type="entry name" value="RBD_domain_sf"/>
</dbReference>
<dbReference type="OrthoDB" id="5990677at2759"/>
<feature type="compositionally biased region" description="Pro residues" evidence="2">
    <location>
        <begin position="74"/>
        <end position="88"/>
    </location>
</feature>
<dbReference type="AlphaFoldDB" id="A0A553R9M2"/>
<name>A0A553R9M2_9TELE</name>
<dbReference type="EMBL" id="SRMA01025131">
    <property type="protein sequence ID" value="TRY98863.1"/>
    <property type="molecule type" value="Genomic_DNA"/>
</dbReference>
<dbReference type="InterPro" id="IPR012677">
    <property type="entry name" value="Nucleotide-bd_a/b_plait_sf"/>
</dbReference>
<keyword evidence="1" id="KW-0175">Coiled coil</keyword>
<dbReference type="InterPro" id="IPR039878">
    <property type="entry name" value="RBM33"/>
</dbReference>
<dbReference type="Gene3D" id="3.30.70.330">
    <property type="match status" value="1"/>
</dbReference>
<dbReference type="SUPFAM" id="SSF54928">
    <property type="entry name" value="RNA-binding domain, RBD"/>
    <property type="match status" value="1"/>
</dbReference>
<dbReference type="Proteomes" id="UP000316079">
    <property type="component" value="Unassembled WGS sequence"/>
</dbReference>
<sequence length="614" mass="67044">MFDQPGPPALLNNSILGLSGQGPPSFPPQGALGGSGYGPMGLGQNQGPPSLSMQHPGPPGHPGSRGFVGHRQPFSPPHQGPPFSPPHIPYGVQSGLQQPMHHDPPPSHPPLMQQHHHPTHQQHRQDLPPQPLLHSQPPPQHHHHSRDQHMSPPNYCQPNQSGHRQMQSRPQGNTHRKNHTRPRMASTPLQQITPQRNSNLRELPIATSNNNSCQSVPSVPVVKAAQDTKQGLVAQSGPAGKGGPVAQRQGSGRTLQQLVKPGPAAQSSTTPQDPDEDEETRKYRLKIEEQKRLREEVLRRKELRRQQQAGERKKELLERIGAQHPNQTSHVQNSALHPAPQTPQPVPSLVSNGTPQDPSLNLVSPRPNVKTRLLTTKAQPPAAGWSGPQKQQITAPGANLQGLPPQRRNITPLNPQRQGAVQTNQLQAPGLTHPHPGAKRTVMQRISSMESPQVPQKIRLIKRQGEGDAGPNTGFLQPQQQAVGRASLQQRPGAMRKITVGTGGVQNQQAERGVGYQANRLLVRGRGRGRGRGVGRFGQQQNQRAPKIEPSTVSIEGLSTTTTNKQLMNLLNSIGPIETFKMLPDQRKAIAKFVDPQHALSFQHSFHSFQHPLP</sequence>
<feature type="region of interest" description="Disordered" evidence="2">
    <location>
        <begin position="323"/>
        <end position="365"/>
    </location>
</feature>
<dbReference type="GO" id="GO:0003723">
    <property type="term" value="F:RNA binding"/>
    <property type="evidence" value="ECO:0007669"/>
    <property type="project" value="TreeGrafter"/>
</dbReference>
<feature type="compositionally biased region" description="Gly residues" evidence="2">
    <location>
        <begin position="31"/>
        <end position="41"/>
    </location>
</feature>
<evidence type="ECO:0000313" key="4">
    <source>
        <dbReference type="Proteomes" id="UP000316079"/>
    </source>
</evidence>
<keyword evidence="4" id="KW-1185">Reference proteome</keyword>